<protein>
    <submittedName>
        <fullName evidence="8">PLP-dependent aminotransferase family protein</fullName>
    </submittedName>
</protein>
<dbReference type="CDD" id="cd00609">
    <property type="entry name" value="AAT_like"/>
    <property type="match status" value="1"/>
</dbReference>
<evidence type="ECO:0000256" key="5">
    <source>
        <dbReference type="ARBA" id="ARBA00023163"/>
    </source>
</evidence>
<feature type="region of interest" description="Disordered" evidence="6">
    <location>
        <begin position="103"/>
        <end position="122"/>
    </location>
</feature>
<dbReference type="PRINTS" id="PR00035">
    <property type="entry name" value="HTHGNTR"/>
</dbReference>
<dbReference type="PROSITE" id="PS50949">
    <property type="entry name" value="HTH_GNTR"/>
    <property type="match status" value="1"/>
</dbReference>
<dbReference type="InterPro" id="IPR051446">
    <property type="entry name" value="HTH_trans_reg/aminotransferase"/>
</dbReference>
<dbReference type="Gene3D" id="3.40.640.10">
    <property type="entry name" value="Type I PLP-dependent aspartate aminotransferase-like (Major domain)"/>
    <property type="match status" value="1"/>
</dbReference>
<accession>A0ABX0ZUN7</accession>
<evidence type="ECO:0000256" key="4">
    <source>
        <dbReference type="ARBA" id="ARBA00023125"/>
    </source>
</evidence>
<keyword evidence="4" id="KW-0238">DNA-binding</keyword>
<dbReference type="Pfam" id="PF00392">
    <property type="entry name" value="GntR"/>
    <property type="match status" value="1"/>
</dbReference>
<sequence>MDESWPTAPPARPSAPAAEPWESGVDLHLDLRLDLPPDGSYGRRAGLERALRDAVRQGRLAPGARLPSSRRLAAETGLSRGTVKAAYDQLTTEGYLAARQGSGTVVAGRPQKPPPAAPGGSAVLPPPRYDLRPGSPDVTAFPAAAWLRAARRALAAAPSAGYGYGDPRGTAELRGALAEYLGRTRGVAADPERIVVVSGYVQGLALLTGVLGGLRGGAAGGGAGGGPVVAMEDPGLPFHREVVRRAGGRVVPLPVDAYGAAADLPHAGTGTPDAVVLTPAHQYPTGVTLHPSRRHELTAWARASGGLVVEDDYDGEFRFDRQPVGALQGTAPDHVAYLGTASKTLGPALRLGWMVLPPHLVGPVAEAKLYSDYQTEAVGQLTLAELIAGHAYDRHVRAARLRYRRRRDLLLARIGAGRPGGVRVRGVAAGLQALLELPPDGPDEAQVMRRAAARGLAVGALGEHWHTADGPGPAAGDRPQGLVVGYGTPGEGAYPAALAALARALKS</sequence>
<dbReference type="CDD" id="cd07377">
    <property type="entry name" value="WHTH_GntR"/>
    <property type="match status" value="1"/>
</dbReference>
<dbReference type="PANTHER" id="PTHR46577">
    <property type="entry name" value="HTH-TYPE TRANSCRIPTIONAL REGULATORY PROTEIN GABR"/>
    <property type="match status" value="1"/>
</dbReference>
<keyword evidence="8" id="KW-0808">Transferase</keyword>
<dbReference type="InterPro" id="IPR015421">
    <property type="entry name" value="PyrdxlP-dep_Trfase_major"/>
</dbReference>
<evidence type="ECO:0000256" key="6">
    <source>
        <dbReference type="SAM" id="MobiDB-lite"/>
    </source>
</evidence>
<keyword evidence="3" id="KW-0805">Transcription regulation</keyword>
<gene>
    <name evidence="8" type="ORF">HCN08_23185</name>
</gene>
<dbReference type="PANTHER" id="PTHR46577:SF1">
    <property type="entry name" value="HTH-TYPE TRANSCRIPTIONAL REGULATORY PROTEIN GABR"/>
    <property type="match status" value="1"/>
</dbReference>
<dbReference type="SMART" id="SM00345">
    <property type="entry name" value="HTH_GNTR"/>
    <property type="match status" value="1"/>
</dbReference>
<dbReference type="Pfam" id="PF00155">
    <property type="entry name" value="Aminotran_1_2"/>
    <property type="match status" value="1"/>
</dbReference>
<feature type="region of interest" description="Disordered" evidence="6">
    <location>
        <begin position="1"/>
        <end position="21"/>
    </location>
</feature>
<evidence type="ECO:0000256" key="1">
    <source>
        <dbReference type="ARBA" id="ARBA00005384"/>
    </source>
</evidence>
<name>A0ABX0ZUN7_9ACTN</name>
<evidence type="ECO:0000256" key="2">
    <source>
        <dbReference type="ARBA" id="ARBA00022898"/>
    </source>
</evidence>
<dbReference type="InterPro" id="IPR000524">
    <property type="entry name" value="Tscrpt_reg_HTH_GntR"/>
</dbReference>
<feature type="domain" description="HTH gntR-type" evidence="7">
    <location>
        <begin position="41"/>
        <end position="109"/>
    </location>
</feature>
<dbReference type="EMBL" id="JAATEJ010000020">
    <property type="protein sequence ID" value="NJP46286.1"/>
    <property type="molecule type" value="Genomic_DNA"/>
</dbReference>
<evidence type="ECO:0000256" key="3">
    <source>
        <dbReference type="ARBA" id="ARBA00023015"/>
    </source>
</evidence>
<organism evidence="8 9">
    <name type="scientific">Actinacidiphila epipremni</name>
    <dbReference type="NCBI Taxonomy" id="2053013"/>
    <lineage>
        <taxon>Bacteria</taxon>
        <taxon>Bacillati</taxon>
        <taxon>Actinomycetota</taxon>
        <taxon>Actinomycetes</taxon>
        <taxon>Kitasatosporales</taxon>
        <taxon>Streptomycetaceae</taxon>
        <taxon>Actinacidiphila</taxon>
    </lineage>
</organism>
<dbReference type="SUPFAM" id="SSF53383">
    <property type="entry name" value="PLP-dependent transferases"/>
    <property type="match status" value="1"/>
</dbReference>
<dbReference type="Gene3D" id="1.10.10.10">
    <property type="entry name" value="Winged helix-like DNA-binding domain superfamily/Winged helix DNA-binding domain"/>
    <property type="match status" value="1"/>
</dbReference>
<evidence type="ECO:0000313" key="9">
    <source>
        <dbReference type="Proteomes" id="UP000734511"/>
    </source>
</evidence>
<keyword evidence="5" id="KW-0804">Transcription</keyword>
<keyword evidence="9" id="KW-1185">Reference proteome</keyword>
<dbReference type="RefSeq" id="WP_167985131.1">
    <property type="nucleotide sequence ID" value="NZ_JAATEJ010000020.1"/>
</dbReference>
<proteinExistence type="inferred from homology"/>
<comment type="similarity">
    <text evidence="1">In the C-terminal section; belongs to the class-I pyridoxal-phosphate-dependent aminotransferase family.</text>
</comment>
<dbReference type="InterPro" id="IPR036388">
    <property type="entry name" value="WH-like_DNA-bd_sf"/>
</dbReference>
<dbReference type="GO" id="GO:0008483">
    <property type="term" value="F:transaminase activity"/>
    <property type="evidence" value="ECO:0007669"/>
    <property type="project" value="UniProtKB-KW"/>
</dbReference>
<dbReference type="InterPro" id="IPR015424">
    <property type="entry name" value="PyrdxlP-dep_Trfase"/>
</dbReference>
<keyword evidence="2" id="KW-0663">Pyridoxal phosphate</keyword>
<keyword evidence="8" id="KW-0032">Aminotransferase</keyword>
<dbReference type="SUPFAM" id="SSF46785">
    <property type="entry name" value="Winged helix' DNA-binding domain"/>
    <property type="match status" value="1"/>
</dbReference>
<evidence type="ECO:0000259" key="7">
    <source>
        <dbReference type="PROSITE" id="PS50949"/>
    </source>
</evidence>
<dbReference type="InterPro" id="IPR036390">
    <property type="entry name" value="WH_DNA-bd_sf"/>
</dbReference>
<dbReference type="Proteomes" id="UP000734511">
    <property type="component" value="Unassembled WGS sequence"/>
</dbReference>
<evidence type="ECO:0000313" key="8">
    <source>
        <dbReference type="EMBL" id="NJP46286.1"/>
    </source>
</evidence>
<comment type="caution">
    <text evidence="8">The sequence shown here is derived from an EMBL/GenBank/DDBJ whole genome shotgun (WGS) entry which is preliminary data.</text>
</comment>
<dbReference type="InterPro" id="IPR004839">
    <property type="entry name" value="Aminotransferase_I/II_large"/>
</dbReference>
<reference evidence="8 9" key="1">
    <citation type="submission" date="2020-03" db="EMBL/GenBank/DDBJ databases">
        <title>WGS of actinomycetes isolated from Thailand.</title>
        <authorList>
            <person name="Thawai C."/>
        </authorList>
    </citation>
    <scope>NUCLEOTIDE SEQUENCE [LARGE SCALE GENOMIC DNA]</scope>
    <source>
        <strain evidence="8 9">PRB2-1</strain>
    </source>
</reference>